<reference evidence="13 14" key="1">
    <citation type="submission" date="2018-02" db="EMBL/GenBank/DDBJ databases">
        <title>Comparative genomes isolates from brazilian mangrove.</title>
        <authorList>
            <person name="Araujo J.E."/>
            <person name="Taketani R.G."/>
            <person name="Silva M.C.P."/>
            <person name="Loureco M.V."/>
            <person name="Andreote F.D."/>
        </authorList>
    </citation>
    <scope>NUCLEOTIDE SEQUENCE [LARGE SCALE GENOMIC DNA]</scope>
    <source>
        <strain evidence="13 14">HEX-2 MGV</strain>
    </source>
</reference>
<dbReference type="PANTHER" id="PTHR42823:SF3">
    <property type="entry name" value="ATP SYNTHASE SUBUNIT A, CHLOROPLASTIC"/>
    <property type="match status" value="1"/>
</dbReference>
<evidence type="ECO:0000256" key="9">
    <source>
        <dbReference type="ARBA" id="ARBA00023136"/>
    </source>
</evidence>
<dbReference type="CDD" id="cd00310">
    <property type="entry name" value="ATP-synt_Fo_a_6"/>
    <property type="match status" value="1"/>
</dbReference>
<keyword evidence="8 11" id="KW-0406">Ion transport</keyword>
<dbReference type="InterPro" id="IPR023011">
    <property type="entry name" value="ATP_synth_F0_asu_AS"/>
</dbReference>
<dbReference type="EMBL" id="PUIA01000074">
    <property type="protein sequence ID" value="PQO25623.1"/>
    <property type="molecule type" value="Genomic_DNA"/>
</dbReference>
<comment type="subcellular location">
    <subcellularLocation>
        <location evidence="11 12">Cell membrane</location>
        <topology evidence="11 12">Multi-pass membrane protein</topology>
    </subcellularLocation>
    <subcellularLocation>
        <location evidence="1">Membrane</location>
        <topology evidence="1">Multi-pass membrane protein</topology>
    </subcellularLocation>
</comment>
<dbReference type="HAMAP" id="MF_01393">
    <property type="entry name" value="ATP_synth_a_bact"/>
    <property type="match status" value="1"/>
</dbReference>
<dbReference type="Pfam" id="PF00119">
    <property type="entry name" value="ATP-synt_A"/>
    <property type="match status" value="1"/>
</dbReference>
<dbReference type="Proteomes" id="UP000240009">
    <property type="component" value="Unassembled WGS sequence"/>
</dbReference>
<evidence type="ECO:0000256" key="8">
    <source>
        <dbReference type="ARBA" id="ARBA00023065"/>
    </source>
</evidence>
<dbReference type="InterPro" id="IPR000568">
    <property type="entry name" value="ATP_synth_F0_asu"/>
</dbReference>
<feature type="transmembrane region" description="Helical" evidence="11">
    <location>
        <begin position="197"/>
        <end position="218"/>
    </location>
</feature>
<evidence type="ECO:0000256" key="11">
    <source>
        <dbReference type="HAMAP-Rule" id="MF_01393"/>
    </source>
</evidence>
<dbReference type="GO" id="GO:0005886">
    <property type="term" value="C:plasma membrane"/>
    <property type="evidence" value="ECO:0007669"/>
    <property type="project" value="UniProtKB-SubCell"/>
</dbReference>
<dbReference type="AlphaFoldDB" id="A0A2S8F0G3"/>
<evidence type="ECO:0000256" key="4">
    <source>
        <dbReference type="ARBA" id="ARBA00022547"/>
    </source>
</evidence>
<keyword evidence="6 11" id="KW-0375">Hydrogen ion transport</keyword>
<dbReference type="InterPro" id="IPR045082">
    <property type="entry name" value="ATP_syn_F0_a_bact/chloroplast"/>
</dbReference>
<keyword evidence="3 11" id="KW-0813">Transport</keyword>
<dbReference type="NCBIfam" id="TIGR01131">
    <property type="entry name" value="ATP_synt_6_or_A"/>
    <property type="match status" value="1"/>
</dbReference>
<keyword evidence="10 11" id="KW-0066">ATP synthesis</keyword>
<evidence type="ECO:0000256" key="10">
    <source>
        <dbReference type="ARBA" id="ARBA00023310"/>
    </source>
</evidence>
<dbReference type="SUPFAM" id="SSF81336">
    <property type="entry name" value="F1F0 ATP synthase subunit A"/>
    <property type="match status" value="1"/>
</dbReference>
<dbReference type="GO" id="GO:0042777">
    <property type="term" value="P:proton motive force-driven plasma membrane ATP synthesis"/>
    <property type="evidence" value="ECO:0007669"/>
    <property type="project" value="TreeGrafter"/>
</dbReference>
<dbReference type="OrthoDB" id="9789241at2"/>
<feature type="transmembrane region" description="Helical" evidence="11">
    <location>
        <begin position="23"/>
        <end position="44"/>
    </location>
</feature>
<accession>A0A2S8F0G3</accession>
<evidence type="ECO:0000256" key="7">
    <source>
        <dbReference type="ARBA" id="ARBA00022989"/>
    </source>
</evidence>
<evidence type="ECO:0000256" key="3">
    <source>
        <dbReference type="ARBA" id="ARBA00022448"/>
    </source>
</evidence>
<evidence type="ECO:0000256" key="12">
    <source>
        <dbReference type="RuleBase" id="RU000483"/>
    </source>
</evidence>
<feature type="transmembrane region" description="Helical" evidence="11">
    <location>
        <begin position="108"/>
        <end position="127"/>
    </location>
</feature>
<dbReference type="Gene3D" id="1.20.120.220">
    <property type="entry name" value="ATP synthase, F0 complex, subunit A"/>
    <property type="match status" value="1"/>
</dbReference>
<comment type="caution">
    <text evidence="13">The sequence shown here is derived from an EMBL/GenBank/DDBJ whole genome shotgun (WGS) entry which is preliminary data.</text>
</comment>
<dbReference type="PANTHER" id="PTHR42823">
    <property type="entry name" value="ATP SYNTHASE SUBUNIT A, CHLOROPLASTIC"/>
    <property type="match status" value="1"/>
</dbReference>
<evidence type="ECO:0000256" key="6">
    <source>
        <dbReference type="ARBA" id="ARBA00022781"/>
    </source>
</evidence>
<sequence>MNVRVFGDPRLFEIGPVPITETMLSSLAVSALLVFFALWMRWAVANRPDSLMATLARIIVQRIDQSVQDILGKSNPAVAGMAGSLFLFIAACNISGQLPGVHPATASLATTSALAIVVFLTVPLAGVRARGVGGYLKHYFSPNPLLFPLHMVSEISRTVALAMRLFGNVMSGHLVVGLLVALAGVLVPMPFMALDLLIGMLQAYIFAILSTLFIGAAIGPEENA</sequence>
<keyword evidence="7 11" id="KW-1133">Transmembrane helix</keyword>
<comment type="function">
    <text evidence="11 12">Key component of the proton channel; it plays a direct role in the translocation of protons across the membrane.</text>
</comment>
<evidence type="ECO:0000313" key="13">
    <source>
        <dbReference type="EMBL" id="PQO25623.1"/>
    </source>
</evidence>
<organism evidence="13 14">
    <name type="scientific">Blastopirellula marina</name>
    <dbReference type="NCBI Taxonomy" id="124"/>
    <lineage>
        <taxon>Bacteria</taxon>
        <taxon>Pseudomonadati</taxon>
        <taxon>Planctomycetota</taxon>
        <taxon>Planctomycetia</taxon>
        <taxon>Pirellulales</taxon>
        <taxon>Pirellulaceae</taxon>
        <taxon>Blastopirellula</taxon>
    </lineage>
</organism>
<keyword evidence="5 11" id="KW-0812">Transmembrane</keyword>
<evidence type="ECO:0000256" key="2">
    <source>
        <dbReference type="ARBA" id="ARBA00006810"/>
    </source>
</evidence>
<dbReference type="GO" id="GO:0045259">
    <property type="term" value="C:proton-transporting ATP synthase complex"/>
    <property type="evidence" value="ECO:0007669"/>
    <property type="project" value="UniProtKB-KW"/>
</dbReference>
<dbReference type="GO" id="GO:0046933">
    <property type="term" value="F:proton-transporting ATP synthase activity, rotational mechanism"/>
    <property type="evidence" value="ECO:0007669"/>
    <property type="project" value="UniProtKB-UniRule"/>
</dbReference>
<dbReference type="RefSeq" id="WP_105358181.1">
    <property type="nucleotide sequence ID" value="NZ_PUIA01000074.1"/>
</dbReference>
<dbReference type="PROSITE" id="PS00449">
    <property type="entry name" value="ATPASE_A"/>
    <property type="match status" value="1"/>
</dbReference>
<keyword evidence="4 11" id="KW-0138">CF(0)</keyword>
<proteinExistence type="inferred from homology"/>
<name>A0A2S8F0G3_9BACT</name>
<comment type="similarity">
    <text evidence="2 11 12">Belongs to the ATPase A chain family.</text>
</comment>
<feature type="transmembrane region" description="Helical" evidence="11">
    <location>
        <begin position="165"/>
        <end position="191"/>
    </location>
</feature>
<evidence type="ECO:0000313" key="14">
    <source>
        <dbReference type="Proteomes" id="UP000240009"/>
    </source>
</evidence>
<evidence type="ECO:0000256" key="1">
    <source>
        <dbReference type="ARBA" id="ARBA00004141"/>
    </source>
</evidence>
<dbReference type="InterPro" id="IPR035908">
    <property type="entry name" value="F0_ATP_A_sf"/>
</dbReference>
<feature type="transmembrane region" description="Helical" evidence="11">
    <location>
        <begin position="77"/>
        <end position="96"/>
    </location>
</feature>
<protein>
    <recommendedName>
        <fullName evidence="11 12">ATP synthase subunit a</fullName>
    </recommendedName>
    <alternativeName>
        <fullName evidence="11">ATP synthase F0 sector subunit a</fullName>
    </alternativeName>
    <alternativeName>
        <fullName evidence="11">F-ATPase subunit 6</fullName>
    </alternativeName>
</protein>
<dbReference type="PRINTS" id="PR00123">
    <property type="entry name" value="ATPASEA"/>
</dbReference>
<keyword evidence="9 11" id="KW-0472">Membrane</keyword>
<keyword evidence="11" id="KW-1003">Cell membrane</keyword>
<gene>
    <name evidence="11 13" type="primary">atpB</name>
    <name evidence="13" type="ORF">C5Y96_22640</name>
</gene>
<evidence type="ECO:0000256" key="5">
    <source>
        <dbReference type="ARBA" id="ARBA00022692"/>
    </source>
</evidence>